<proteinExistence type="inferred from homology"/>
<evidence type="ECO:0000256" key="9">
    <source>
        <dbReference type="PROSITE-ProRule" id="PRU00221"/>
    </source>
</evidence>
<sequence>MIYHIQNPAHLTHRVKSPTGGSLVTNVSWHPTLVRILTVLHDDGTVKVWDLKQTTKELFRLQHGDNTRNISWSWCKHDFNVLMTSGEDKKGVLWRVNEGKAIHEITFDEHYLHIAWNPLRPGYLAGSSYDGDVSIYEINFAGPQACPPWLGRKCGATLGFGGKLFSFGQEFGDLVKPSSNRDGKKPKKIHAQYLPVQSSMLERAQEFQQILKTLKSPQDLQSFAEHKNAKDGTIEAQTWEMIQLFYDKDYRDKMLAYLGFAPLADTAQPSPFL</sequence>
<keyword evidence="6" id="KW-0256">Endoplasmic reticulum</keyword>
<dbReference type="PROSITE" id="PS50082">
    <property type="entry name" value="WD_REPEATS_2"/>
    <property type="match status" value="1"/>
</dbReference>
<evidence type="ECO:0000313" key="10">
    <source>
        <dbReference type="EMBL" id="ETO28131.1"/>
    </source>
</evidence>
<comment type="caution">
    <text evidence="10">The sequence shown here is derived from an EMBL/GenBank/DDBJ whole genome shotgun (WGS) entry which is preliminary data.</text>
</comment>
<keyword evidence="5" id="KW-0677">Repeat</keyword>
<comment type="subcellular location">
    <subcellularLocation>
        <location evidence="1">Endoplasmic reticulum</location>
    </subcellularLocation>
</comment>
<keyword evidence="7" id="KW-0931">ER-Golgi transport</keyword>
<dbReference type="SUPFAM" id="SSF50978">
    <property type="entry name" value="WD40 repeat-like"/>
    <property type="match status" value="1"/>
</dbReference>
<evidence type="ECO:0000256" key="3">
    <source>
        <dbReference type="ARBA" id="ARBA00022448"/>
    </source>
</evidence>
<evidence type="ECO:0000256" key="5">
    <source>
        <dbReference type="ARBA" id="ARBA00022737"/>
    </source>
</evidence>
<comment type="similarity">
    <text evidence="2">Belongs to the WD repeat SEC31 family.</text>
</comment>
<gene>
    <name evidence="10" type="ORF">RFI_09001</name>
</gene>
<reference evidence="10 11" key="1">
    <citation type="journal article" date="2013" name="Curr. Biol.">
        <title>The Genome of the Foraminiferan Reticulomyxa filosa.</title>
        <authorList>
            <person name="Glockner G."/>
            <person name="Hulsmann N."/>
            <person name="Schleicher M."/>
            <person name="Noegel A.A."/>
            <person name="Eichinger L."/>
            <person name="Gallinger C."/>
            <person name="Pawlowski J."/>
            <person name="Sierra R."/>
            <person name="Euteneuer U."/>
            <person name="Pillet L."/>
            <person name="Moustafa A."/>
            <person name="Platzer M."/>
            <person name="Groth M."/>
            <person name="Szafranski K."/>
            <person name="Schliwa M."/>
        </authorList>
    </citation>
    <scope>NUCLEOTIDE SEQUENCE [LARGE SCALE GENOMIC DNA]</scope>
</reference>
<dbReference type="PANTHER" id="PTHR13923">
    <property type="entry name" value="SEC31-RELATED PROTEIN"/>
    <property type="match status" value="1"/>
</dbReference>
<evidence type="ECO:0000256" key="7">
    <source>
        <dbReference type="ARBA" id="ARBA00022892"/>
    </source>
</evidence>
<dbReference type="InterPro" id="IPR036322">
    <property type="entry name" value="WD40_repeat_dom_sf"/>
</dbReference>
<accession>X6NQ29</accession>
<dbReference type="PANTHER" id="PTHR13923:SF11">
    <property type="entry name" value="SECRETORY 31, ISOFORM D"/>
    <property type="match status" value="1"/>
</dbReference>
<protein>
    <submittedName>
        <fullName evidence="10">Uncharacterized protein</fullName>
    </submittedName>
</protein>
<dbReference type="EMBL" id="ASPP01006840">
    <property type="protein sequence ID" value="ETO28131.1"/>
    <property type="molecule type" value="Genomic_DNA"/>
</dbReference>
<dbReference type="Proteomes" id="UP000023152">
    <property type="component" value="Unassembled WGS sequence"/>
</dbReference>
<keyword evidence="4 9" id="KW-0853">WD repeat</keyword>
<feature type="repeat" description="WD" evidence="9">
    <location>
        <begin position="24"/>
        <end position="59"/>
    </location>
</feature>
<evidence type="ECO:0000256" key="2">
    <source>
        <dbReference type="ARBA" id="ARBA00009358"/>
    </source>
</evidence>
<dbReference type="GO" id="GO:0030127">
    <property type="term" value="C:COPII vesicle coat"/>
    <property type="evidence" value="ECO:0007669"/>
    <property type="project" value="TreeGrafter"/>
</dbReference>
<keyword evidence="3" id="KW-0813">Transport</keyword>
<evidence type="ECO:0000256" key="4">
    <source>
        <dbReference type="ARBA" id="ARBA00022574"/>
    </source>
</evidence>
<dbReference type="Gene3D" id="2.130.10.10">
    <property type="entry name" value="YVTN repeat-like/Quinoprotein amine dehydrogenase"/>
    <property type="match status" value="1"/>
</dbReference>
<dbReference type="InterPro" id="IPR015943">
    <property type="entry name" value="WD40/YVTN_repeat-like_dom_sf"/>
</dbReference>
<dbReference type="OrthoDB" id="542917at2759"/>
<evidence type="ECO:0000256" key="6">
    <source>
        <dbReference type="ARBA" id="ARBA00022824"/>
    </source>
</evidence>
<dbReference type="AlphaFoldDB" id="X6NQ29"/>
<organism evidence="10 11">
    <name type="scientific">Reticulomyxa filosa</name>
    <dbReference type="NCBI Taxonomy" id="46433"/>
    <lineage>
        <taxon>Eukaryota</taxon>
        <taxon>Sar</taxon>
        <taxon>Rhizaria</taxon>
        <taxon>Retaria</taxon>
        <taxon>Foraminifera</taxon>
        <taxon>Monothalamids</taxon>
        <taxon>Reticulomyxidae</taxon>
        <taxon>Reticulomyxa</taxon>
    </lineage>
</organism>
<evidence type="ECO:0000313" key="11">
    <source>
        <dbReference type="Proteomes" id="UP000023152"/>
    </source>
</evidence>
<keyword evidence="8" id="KW-0653">Protein transport</keyword>
<dbReference type="GO" id="GO:0070971">
    <property type="term" value="C:endoplasmic reticulum exit site"/>
    <property type="evidence" value="ECO:0007669"/>
    <property type="project" value="TreeGrafter"/>
</dbReference>
<name>X6NQ29_RETFI</name>
<dbReference type="GO" id="GO:0007029">
    <property type="term" value="P:endoplasmic reticulum organization"/>
    <property type="evidence" value="ECO:0007669"/>
    <property type="project" value="TreeGrafter"/>
</dbReference>
<evidence type="ECO:0000256" key="8">
    <source>
        <dbReference type="ARBA" id="ARBA00022927"/>
    </source>
</evidence>
<dbReference type="GO" id="GO:0005198">
    <property type="term" value="F:structural molecule activity"/>
    <property type="evidence" value="ECO:0007669"/>
    <property type="project" value="TreeGrafter"/>
</dbReference>
<evidence type="ECO:0000256" key="1">
    <source>
        <dbReference type="ARBA" id="ARBA00004240"/>
    </source>
</evidence>
<dbReference type="SMART" id="SM00320">
    <property type="entry name" value="WD40"/>
    <property type="match status" value="3"/>
</dbReference>
<dbReference type="GO" id="GO:0090110">
    <property type="term" value="P:COPII-coated vesicle cargo loading"/>
    <property type="evidence" value="ECO:0007669"/>
    <property type="project" value="TreeGrafter"/>
</dbReference>
<keyword evidence="11" id="KW-1185">Reference proteome</keyword>
<dbReference type="Gene3D" id="1.25.40.1030">
    <property type="match status" value="1"/>
</dbReference>
<dbReference type="InterPro" id="IPR040251">
    <property type="entry name" value="SEC31-like"/>
</dbReference>
<dbReference type="GO" id="GO:0015031">
    <property type="term" value="P:protein transport"/>
    <property type="evidence" value="ECO:0007669"/>
    <property type="project" value="UniProtKB-KW"/>
</dbReference>
<dbReference type="InterPro" id="IPR001680">
    <property type="entry name" value="WD40_rpt"/>
</dbReference>